<evidence type="ECO:0000313" key="3">
    <source>
        <dbReference type="Proteomes" id="UP000015105"/>
    </source>
</evidence>
<dbReference type="Pfam" id="PF13966">
    <property type="entry name" value="zf-RVT"/>
    <property type="match status" value="1"/>
</dbReference>
<dbReference type="EnsemblPlants" id="AET3Gv20158000.1">
    <property type="protein sequence ID" value="AET3Gv20158000.1"/>
    <property type="gene ID" value="AET3Gv20158000"/>
</dbReference>
<evidence type="ECO:0000259" key="1">
    <source>
        <dbReference type="Pfam" id="PF13966"/>
    </source>
</evidence>
<dbReference type="Gramene" id="AET3Gv20158000.1">
    <property type="protein sequence ID" value="AET3Gv20158000.1"/>
    <property type="gene ID" value="AET3Gv20158000"/>
</dbReference>
<sequence>SVQLGNGKSALFWTCNWIESSTLHREFPTLFQHSRRKNRTVEDALTEDKWVRDLRHGNTAEIALEFLQMWRKIQGAGIVLSSEEDKISWVAGRGGGSYSARAAYNIQTNEVSSSGIKAACWKAWAPGTVKIFAWLLLKDRLWCNDRLQRRGWPNGYFCTCCNRNLESSTHLFWDCPFARSVWQTASSRVVCAALKEKREASHSSLRHWERLTALTPQSCRKGFRTMLLLITWELWKERNACVFRGKMPQTEDVQRAIRGTLELWRLAGARCLQPPFGEDVAR</sequence>
<reference evidence="2" key="3">
    <citation type="journal article" date="2017" name="Nature">
        <title>Genome sequence of the progenitor of the wheat D genome Aegilops tauschii.</title>
        <authorList>
            <person name="Luo M.C."/>
            <person name="Gu Y.Q."/>
            <person name="Puiu D."/>
            <person name="Wang H."/>
            <person name="Twardziok S.O."/>
            <person name="Deal K.R."/>
            <person name="Huo N."/>
            <person name="Zhu T."/>
            <person name="Wang L."/>
            <person name="Wang Y."/>
            <person name="McGuire P.E."/>
            <person name="Liu S."/>
            <person name="Long H."/>
            <person name="Ramasamy R.K."/>
            <person name="Rodriguez J.C."/>
            <person name="Van S.L."/>
            <person name="Yuan L."/>
            <person name="Wang Z."/>
            <person name="Xia Z."/>
            <person name="Xiao L."/>
            <person name="Anderson O.D."/>
            <person name="Ouyang S."/>
            <person name="Liang Y."/>
            <person name="Zimin A.V."/>
            <person name="Pertea G."/>
            <person name="Qi P."/>
            <person name="Bennetzen J.L."/>
            <person name="Dai X."/>
            <person name="Dawson M.W."/>
            <person name="Muller H.G."/>
            <person name="Kugler K."/>
            <person name="Rivarola-Duarte L."/>
            <person name="Spannagl M."/>
            <person name="Mayer K.F.X."/>
            <person name="Lu F.H."/>
            <person name="Bevan M.W."/>
            <person name="Leroy P."/>
            <person name="Li P."/>
            <person name="You F.M."/>
            <person name="Sun Q."/>
            <person name="Liu Z."/>
            <person name="Lyons E."/>
            <person name="Wicker T."/>
            <person name="Salzberg S.L."/>
            <person name="Devos K.M."/>
            <person name="Dvorak J."/>
        </authorList>
    </citation>
    <scope>NUCLEOTIDE SEQUENCE [LARGE SCALE GENOMIC DNA]</scope>
    <source>
        <strain evidence="2">cv. AL8/78</strain>
    </source>
</reference>
<accession>A0A453DYT1</accession>
<dbReference type="PANTHER" id="PTHR36617:SF17">
    <property type="entry name" value="OS01G0114800 PROTEIN"/>
    <property type="match status" value="1"/>
</dbReference>
<reference evidence="3" key="1">
    <citation type="journal article" date="2014" name="Science">
        <title>Ancient hybridizations among the ancestral genomes of bread wheat.</title>
        <authorList>
            <consortium name="International Wheat Genome Sequencing Consortium,"/>
            <person name="Marcussen T."/>
            <person name="Sandve S.R."/>
            <person name="Heier L."/>
            <person name="Spannagl M."/>
            <person name="Pfeifer M."/>
            <person name="Jakobsen K.S."/>
            <person name="Wulff B.B."/>
            <person name="Steuernagel B."/>
            <person name="Mayer K.F."/>
            <person name="Olsen O.A."/>
        </authorList>
    </citation>
    <scope>NUCLEOTIDE SEQUENCE [LARGE SCALE GENOMIC DNA]</scope>
    <source>
        <strain evidence="3">cv. AL8/78</strain>
    </source>
</reference>
<reference evidence="2" key="4">
    <citation type="submission" date="2019-03" db="UniProtKB">
        <authorList>
            <consortium name="EnsemblPlants"/>
        </authorList>
    </citation>
    <scope>IDENTIFICATION</scope>
</reference>
<name>A0A453DYT1_AEGTS</name>
<evidence type="ECO:0000313" key="2">
    <source>
        <dbReference type="EnsemblPlants" id="AET3Gv20158000.1"/>
    </source>
</evidence>
<reference evidence="2" key="5">
    <citation type="journal article" date="2021" name="G3 (Bethesda)">
        <title>Aegilops tauschii genome assembly Aet v5.0 features greater sequence contiguity and improved annotation.</title>
        <authorList>
            <person name="Wang L."/>
            <person name="Zhu T."/>
            <person name="Rodriguez J.C."/>
            <person name="Deal K.R."/>
            <person name="Dubcovsky J."/>
            <person name="McGuire P.E."/>
            <person name="Lux T."/>
            <person name="Spannagl M."/>
            <person name="Mayer K.F.X."/>
            <person name="Baldrich P."/>
            <person name="Meyers B.C."/>
            <person name="Huo N."/>
            <person name="Gu Y.Q."/>
            <person name="Zhou H."/>
            <person name="Devos K.M."/>
            <person name="Bennetzen J.L."/>
            <person name="Unver T."/>
            <person name="Budak H."/>
            <person name="Gulick P.J."/>
            <person name="Galiba G."/>
            <person name="Kalapos B."/>
            <person name="Nelson D.R."/>
            <person name="Li P."/>
            <person name="You F.M."/>
            <person name="Luo M.C."/>
            <person name="Dvorak J."/>
        </authorList>
    </citation>
    <scope>NUCLEOTIDE SEQUENCE [LARGE SCALE GENOMIC DNA]</scope>
    <source>
        <strain evidence="2">cv. AL8/78</strain>
    </source>
</reference>
<keyword evidence="3" id="KW-1185">Reference proteome</keyword>
<dbReference type="AlphaFoldDB" id="A0A453DYT1"/>
<reference evidence="3" key="2">
    <citation type="journal article" date="2017" name="Nat. Plants">
        <title>The Aegilops tauschii genome reveals multiple impacts of transposons.</title>
        <authorList>
            <person name="Zhao G."/>
            <person name="Zou C."/>
            <person name="Li K."/>
            <person name="Wang K."/>
            <person name="Li T."/>
            <person name="Gao L."/>
            <person name="Zhang X."/>
            <person name="Wang H."/>
            <person name="Yang Z."/>
            <person name="Liu X."/>
            <person name="Jiang W."/>
            <person name="Mao L."/>
            <person name="Kong X."/>
            <person name="Jiao Y."/>
            <person name="Jia J."/>
        </authorList>
    </citation>
    <scope>NUCLEOTIDE SEQUENCE [LARGE SCALE GENOMIC DNA]</scope>
    <source>
        <strain evidence="3">cv. AL8/78</strain>
    </source>
</reference>
<feature type="domain" description="Reverse transcriptase zinc-binding" evidence="1">
    <location>
        <begin position="98"/>
        <end position="182"/>
    </location>
</feature>
<dbReference type="PANTHER" id="PTHR36617">
    <property type="entry name" value="PROTEIN, PUTATIVE-RELATED"/>
    <property type="match status" value="1"/>
</dbReference>
<dbReference type="Proteomes" id="UP000015105">
    <property type="component" value="Chromosome 3D"/>
</dbReference>
<dbReference type="STRING" id="200361.A0A453DYT1"/>
<protein>
    <recommendedName>
        <fullName evidence="1">Reverse transcriptase zinc-binding domain-containing protein</fullName>
    </recommendedName>
</protein>
<organism evidence="2 3">
    <name type="scientific">Aegilops tauschii subsp. strangulata</name>
    <name type="common">Goatgrass</name>
    <dbReference type="NCBI Taxonomy" id="200361"/>
    <lineage>
        <taxon>Eukaryota</taxon>
        <taxon>Viridiplantae</taxon>
        <taxon>Streptophyta</taxon>
        <taxon>Embryophyta</taxon>
        <taxon>Tracheophyta</taxon>
        <taxon>Spermatophyta</taxon>
        <taxon>Magnoliopsida</taxon>
        <taxon>Liliopsida</taxon>
        <taxon>Poales</taxon>
        <taxon>Poaceae</taxon>
        <taxon>BOP clade</taxon>
        <taxon>Pooideae</taxon>
        <taxon>Triticodae</taxon>
        <taxon>Triticeae</taxon>
        <taxon>Triticinae</taxon>
        <taxon>Aegilops</taxon>
    </lineage>
</organism>
<dbReference type="InterPro" id="IPR026960">
    <property type="entry name" value="RVT-Znf"/>
</dbReference>
<proteinExistence type="predicted"/>